<gene>
    <name evidence="3" type="ordered locus">AZOLI_p50215</name>
</gene>
<evidence type="ECO:0000259" key="2">
    <source>
        <dbReference type="Pfam" id="PF08241"/>
    </source>
</evidence>
<evidence type="ECO:0000313" key="3">
    <source>
        <dbReference type="EMBL" id="CBS91212.1"/>
    </source>
</evidence>
<dbReference type="Gene3D" id="3.40.50.150">
    <property type="entry name" value="Vaccinia Virus protein VP39"/>
    <property type="match status" value="1"/>
</dbReference>
<dbReference type="HOGENOM" id="CLU_048277_0_0_5"/>
<dbReference type="Pfam" id="PF08241">
    <property type="entry name" value="Methyltransf_11"/>
    <property type="match status" value="1"/>
</dbReference>
<feature type="domain" description="Methyltransferase type 11" evidence="2">
    <location>
        <begin position="72"/>
        <end position="159"/>
    </location>
</feature>
<dbReference type="GO" id="GO:0032259">
    <property type="term" value="P:methylation"/>
    <property type="evidence" value="ECO:0007669"/>
    <property type="project" value="UniProtKB-KW"/>
</dbReference>
<evidence type="ECO:0000256" key="1">
    <source>
        <dbReference type="SAM" id="MobiDB-lite"/>
    </source>
</evidence>
<evidence type="ECO:0000313" key="4">
    <source>
        <dbReference type="Proteomes" id="UP000005667"/>
    </source>
</evidence>
<keyword evidence="4" id="KW-1185">Reference proteome</keyword>
<protein>
    <submittedName>
        <fullName evidence="3">S-adenosyl-L-methionine-dependent methyltransferase</fullName>
    </submittedName>
</protein>
<accession>G7ZI87</accession>
<dbReference type="EMBL" id="FQ311873">
    <property type="protein sequence ID" value="CBS91212.1"/>
    <property type="molecule type" value="Genomic_DNA"/>
</dbReference>
<dbReference type="GO" id="GO:0008757">
    <property type="term" value="F:S-adenosylmethionine-dependent methyltransferase activity"/>
    <property type="evidence" value="ECO:0007669"/>
    <property type="project" value="InterPro"/>
</dbReference>
<dbReference type="SUPFAM" id="SSF53335">
    <property type="entry name" value="S-adenosyl-L-methionine-dependent methyltransferases"/>
    <property type="match status" value="1"/>
</dbReference>
<dbReference type="InterPro" id="IPR013216">
    <property type="entry name" value="Methyltransf_11"/>
</dbReference>
<keyword evidence="3" id="KW-0614">Plasmid</keyword>
<dbReference type="OrthoDB" id="9800231at2"/>
<keyword evidence="3" id="KW-0808">Transferase</keyword>
<feature type="compositionally biased region" description="Low complexity" evidence="1">
    <location>
        <begin position="269"/>
        <end position="281"/>
    </location>
</feature>
<name>G7ZI87_AZOL4</name>
<reference evidence="4" key="1">
    <citation type="journal article" date="2011" name="PLoS Genet.">
        <title>Azospirillum genomes reveal transition of bacteria from aquatic to terrestrial environments.</title>
        <authorList>
            <person name="Wisniewski-Dye F."/>
            <person name="Borziak K."/>
            <person name="Khalsa-Moyers G."/>
            <person name="Alexandre G."/>
            <person name="Sukharnikov L.O."/>
            <person name="Wuichet K."/>
            <person name="Hurst G.B."/>
            <person name="McDonald W.H."/>
            <person name="Robertson J.S."/>
            <person name="Barbe V."/>
            <person name="Calteau A."/>
            <person name="Rouy Z."/>
            <person name="Mangenot S."/>
            <person name="Prigent-Combaret C."/>
            <person name="Normand P."/>
            <person name="Boyer M."/>
            <person name="Siguier P."/>
            <person name="Dessaux Y."/>
            <person name="Elmerich C."/>
            <person name="Condemine G."/>
            <person name="Krishnen G."/>
            <person name="Kennedy I."/>
            <person name="Paterson A.H."/>
            <person name="Gonzalez V."/>
            <person name="Mavingui P."/>
            <person name="Zhulin I.B."/>
        </authorList>
    </citation>
    <scope>NUCLEOTIDE SEQUENCE [LARGE SCALE GENOMIC DNA]</scope>
    <source>
        <strain evidence="4">4B</strain>
    </source>
</reference>
<keyword evidence="3" id="KW-0489">Methyltransferase</keyword>
<feature type="region of interest" description="Disordered" evidence="1">
    <location>
        <begin position="269"/>
        <end position="300"/>
    </location>
</feature>
<proteinExistence type="predicted"/>
<dbReference type="Proteomes" id="UP000005667">
    <property type="component" value="Plasmid AZO_p5"/>
</dbReference>
<sequence>MVGESRNENDLHGSGLPAVAIRNPCYAWDTMYTDIVDLREFYESGLGRTAQRMIRRRIRTIWPDVRDQIVLGVGYTTPYLRPFMGEADRVVAVMPASQGVSFWPAEGPGMVALGDEADLPFGDNTIDRVLLVHGLEGTEQLRPMMREIWRVLAGGGRVLAVVPNRRGLWARADWTPFGHGFPYSASQLKQVLRDTMFVPERTRHALFIPPLRSHFLQKTAPAWEEVGVRWFKAFAGVTMIEASKQIFAGVSRRAAQQPVKRRLIVPLPGGAAPAARSGSARIITGPGGDAVDGQQPYPRT</sequence>
<dbReference type="AlphaFoldDB" id="G7ZI87"/>
<dbReference type="InterPro" id="IPR029063">
    <property type="entry name" value="SAM-dependent_MTases_sf"/>
</dbReference>
<dbReference type="KEGG" id="ali:AZOLI_p50215"/>
<organism evidence="3 4">
    <name type="scientific">Azospirillum lipoferum (strain 4B)</name>
    <dbReference type="NCBI Taxonomy" id="862719"/>
    <lineage>
        <taxon>Bacteria</taxon>
        <taxon>Pseudomonadati</taxon>
        <taxon>Pseudomonadota</taxon>
        <taxon>Alphaproteobacteria</taxon>
        <taxon>Rhodospirillales</taxon>
        <taxon>Azospirillaceae</taxon>
        <taxon>Azospirillum</taxon>
    </lineage>
</organism>
<geneLocation type="plasmid" evidence="3 4">
    <name>AZO_p5</name>
</geneLocation>